<dbReference type="InterPro" id="IPR001810">
    <property type="entry name" value="F-box_dom"/>
</dbReference>
<keyword evidence="3" id="KW-1185">Reference proteome</keyword>
<dbReference type="InterPro" id="IPR012885">
    <property type="entry name" value="F-box_Sdz-33"/>
</dbReference>
<feature type="region of interest" description="Disordered" evidence="1">
    <location>
        <begin position="320"/>
        <end position="358"/>
    </location>
</feature>
<protein>
    <submittedName>
        <fullName evidence="4">FBA_2 domain-containing protein</fullName>
    </submittedName>
</protein>
<dbReference type="PANTHER" id="PTHR21503">
    <property type="entry name" value="F-BOX-CONTAINING HYPOTHETICAL PROTEIN C.ELEGANS"/>
    <property type="match status" value="1"/>
</dbReference>
<dbReference type="eggNOG" id="ENOG502TJME">
    <property type="taxonomic scope" value="Eukaryota"/>
</dbReference>
<dbReference type="Pfam" id="PF07735">
    <property type="entry name" value="FBA_2"/>
    <property type="match status" value="1"/>
</dbReference>
<dbReference type="AlphaFoldDB" id="A0A1I7U3M6"/>
<feature type="domain" description="F-box" evidence="2">
    <location>
        <begin position="3"/>
        <end position="59"/>
    </location>
</feature>
<evidence type="ECO:0000259" key="2">
    <source>
        <dbReference type="PROSITE" id="PS50181"/>
    </source>
</evidence>
<evidence type="ECO:0000313" key="3">
    <source>
        <dbReference type="Proteomes" id="UP000095282"/>
    </source>
</evidence>
<evidence type="ECO:0000256" key="1">
    <source>
        <dbReference type="SAM" id="MobiDB-lite"/>
    </source>
</evidence>
<dbReference type="Pfam" id="PF00646">
    <property type="entry name" value="F-box"/>
    <property type="match status" value="1"/>
</dbReference>
<proteinExistence type="predicted"/>
<name>A0A1I7U3M6_9PELO</name>
<feature type="compositionally biased region" description="Acidic residues" evidence="1">
    <location>
        <begin position="326"/>
        <end position="342"/>
    </location>
</feature>
<sequence length="358" mass="42408">MASLKLYELPDNVLKNVLQQMETIELIELTFVSRRSKEKITEMEFSVENLTFNEDWISLEFEWKEKQFIFSFTNDTSQINGYRVIDNISYFWSTNPSENTISTVTKEVRKYMKAFDYFCELFKVKNYGCEVSKPFHKNKLIELPKKIKFMKLGEKMTKKEEISNVMKYFEIEESLDILGEIDCFHEKMLNVNTIYIDIASNLSIEEINRLNNKRIEIYEHKFSSEDMKIFLKNWKKNKTNLEYLKVNNESECIEMEEMLDGLNAKPFDPEGRDQYYELPDADVDCENYMDIERDFDGKLASVGIDGINLEVFVWDDPFPSKKWENVEEEEEEEEEENGEGEGDEMKDTVDALESLKVI</sequence>
<dbReference type="WBParaSite" id="Csp11.Scaffold629.g14516.t2">
    <property type="protein sequence ID" value="Csp11.Scaffold629.g14516.t2"/>
    <property type="gene ID" value="Csp11.Scaffold629.g14516"/>
</dbReference>
<dbReference type="Proteomes" id="UP000095282">
    <property type="component" value="Unplaced"/>
</dbReference>
<accession>A0A1I7U3M6</accession>
<reference evidence="4" key="1">
    <citation type="submission" date="2016-11" db="UniProtKB">
        <authorList>
            <consortium name="WormBaseParasite"/>
        </authorList>
    </citation>
    <scope>IDENTIFICATION</scope>
</reference>
<evidence type="ECO:0000313" key="4">
    <source>
        <dbReference type="WBParaSite" id="Csp11.Scaffold629.g14516.t2"/>
    </source>
</evidence>
<organism evidence="3 4">
    <name type="scientific">Caenorhabditis tropicalis</name>
    <dbReference type="NCBI Taxonomy" id="1561998"/>
    <lineage>
        <taxon>Eukaryota</taxon>
        <taxon>Metazoa</taxon>
        <taxon>Ecdysozoa</taxon>
        <taxon>Nematoda</taxon>
        <taxon>Chromadorea</taxon>
        <taxon>Rhabditida</taxon>
        <taxon>Rhabditina</taxon>
        <taxon>Rhabditomorpha</taxon>
        <taxon>Rhabditoidea</taxon>
        <taxon>Rhabditidae</taxon>
        <taxon>Peloderinae</taxon>
        <taxon>Caenorhabditis</taxon>
    </lineage>
</organism>
<dbReference type="PROSITE" id="PS50181">
    <property type="entry name" value="FBOX"/>
    <property type="match status" value="1"/>
</dbReference>